<keyword evidence="15" id="KW-1185">Reference proteome</keyword>
<proteinExistence type="predicted"/>
<keyword evidence="12" id="KW-0238">DNA-binding</keyword>
<dbReference type="Proteomes" id="UP000280990">
    <property type="component" value="Segment"/>
</dbReference>
<organism evidence="14 15">
    <name type="scientific">Cressdnaviricota sp</name>
    <dbReference type="NCBI Taxonomy" id="2748378"/>
    <lineage>
        <taxon>Viruses</taxon>
        <taxon>Monodnaviria</taxon>
        <taxon>Shotokuvirae</taxon>
        <taxon>Cressdnaviricota</taxon>
    </lineage>
</organism>
<feature type="domain" description="CRESS-DNA virus Rep endonuclease" evidence="13">
    <location>
        <begin position="24"/>
        <end position="125"/>
    </location>
</feature>
<keyword evidence="10" id="KW-0378">Hydrolase</keyword>
<keyword evidence="4" id="KW-0548">Nucleotidyltransferase</keyword>
<evidence type="ECO:0000256" key="10">
    <source>
        <dbReference type="ARBA" id="ARBA00022801"/>
    </source>
</evidence>
<evidence type="ECO:0000256" key="3">
    <source>
        <dbReference type="ARBA" id="ARBA00022679"/>
    </source>
</evidence>
<dbReference type="Pfam" id="PF02407">
    <property type="entry name" value="Viral_Rep"/>
    <property type="match status" value="1"/>
</dbReference>
<dbReference type="GO" id="GO:0006260">
    <property type="term" value="P:DNA replication"/>
    <property type="evidence" value="ECO:0007669"/>
    <property type="project" value="UniProtKB-KW"/>
</dbReference>
<keyword evidence="6" id="KW-0540">Nuclease</keyword>
<dbReference type="GO" id="GO:0016779">
    <property type="term" value="F:nucleotidyltransferase activity"/>
    <property type="evidence" value="ECO:0007669"/>
    <property type="project" value="UniProtKB-KW"/>
</dbReference>
<evidence type="ECO:0000256" key="1">
    <source>
        <dbReference type="ARBA" id="ARBA00004147"/>
    </source>
</evidence>
<keyword evidence="8" id="KW-0547">Nucleotide-binding</keyword>
<keyword evidence="5" id="KW-0235">DNA replication</keyword>
<evidence type="ECO:0000259" key="13">
    <source>
        <dbReference type="PROSITE" id="PS52020"/>
    </source>
</evidence>
<evidence type="ECO:0000256" key="6">
    <source>
        <dbReference type="ARBA" id="ARBA00022722"/>
    </source>
</evidence>
<dbReference type="EMBL" id="MH649214">
    <property type="protein sequence ID" value="AXQ66479.1"/>
    <property type="molecule type" value="Genomic_DNA"/>
</dbReference>
<evidence type="ECO:0000256" key="5">
    <source>
        <dbReference type="ARBA" id="ARBA00022705"/>
    </source>
</evidence>
<dbReference type="GO" id="GO:0016787">
    <property type="term" value="F:hydrolase activity"/>
    <property type="evidence" value="ECO:0007669"/>
    <property type="project" value="UniProtKB-KW"/>
</dbReference>
<dbReference type="GO" id="GO:0004519">
    <property type="term" value="F:endonuclease activity"/>
    <property type="evidence" value="ECO:0007669"/>
    <property type="project" value="UniProtKB-KW"/>
</dbReference>
<comment type="subcellular location">
    <subcellularLocation>
        <location evidence="1">Host nucleus</location>
    </subcellularLocation>
</comment>
<dbReference type="GO" id="GO:0042025">
    <property type="term" value="C:host cell nucleus"/>
    <property type="evidence" value="ECO:0007669"/>
    <property type="project" value="UniProtKB-SubCell"/>
</dbReference>
<evidence type="ECO:0000256" key="2">
    <source>
        <dbReference type="ARBA" id="ARBA00022562"/>
    </source>
</evidence>
<protein>
    <submittedName>
        <fullName evidence="14">Viral replication protein</fullName>
    </submittedName>
</protein>
<evidence type="ECO:0000256" key="11">
    <source>
        <dbReference type="ARBA" id="ARBA00023124"/>
    </source>
</evidence>
<evidence type="ECO:0000256" key="4">
    <source>
        <dbReference type="ARBA" id="ARBA00022695"/>
    </source>
</evidence>
<keyword evidence="7" id="KW-0479">Metal-binding</keyword>
<dbReference type="Gene3D" id="3.40.1310.20">
    <property type="match status" value="1"/>
</dbReference>
<dbReference type="GO" id="GO:0046872">
    <property type="term" value="F:metal ion binding"/>
    <property type="evidence" value="ECO:0007669"/>
    <property type="project" value="UniProtKB-KW"/>
</dbReference>
<evidence type="ECO:0000256" key="7">
    <source>
        <dbReference type="ARBA" id="ARBA00022723"/>
    </source>
</evidence>
<dbReference type="GO" id="GO:0000166">
    <property type="term" value="F:nucleotide binding"/>
    <property type="evidence" value="ECO:0007669"/>
    <property type="project" value="UniProtKB-KW"/>
</dbReference>
<evidence type="ECO:0000256" key="8">
    <source>
        <dbReference type="ARBA" id="ARBA00022741"/>
    </source>
</evidence>
<reference evidence="14 15" key="1">
    <citation type="submission" date="2018-07" db="EMBL/GenBank/DDBJ databases">
        <title>Uncovering a Universe of Circular DNA Viruses in Animal Metagenomes.</title>
        <authorList>
            <person name="Tisza M."/>
            <person name="Buck C."/>
            <person name="Pastrana D."/>
            <person name="Welch N."/>
            <person name="Peretti A."/>
        </authorList>
    </citation>
    <scope>NUCLEOTIDE SEQUENCE [LARGE SCALE GENOMIC DNA]</scope>
    <source>
        <strain evidence="14">Cthh024</strain>
    </source>
</reference>
<dbReference type="InterPro" id="IPR049912">
    <property type="entry name" value="CRESS_DNA_REP"/>
</dbReference>
<name>A0A385E704_9VIRU</name>
<sequence>MRFSLAHSLTLGLTNLKMPRQRSPPQTTRWVFTINNYTDDDLQRLAGYGRDLASVDLSYLVYGREVGDSGTPHLQGYCIFVRKLRLRPVRELIGERGHFEVSRGTPAEASTYCKKGGDFFEFGDAPRAVATKSKTDVTKFCDWVKELGSMPSERTMANMFPSLWLKNRSNLVDLAGMILPPDILQEEPLNEWQTTLLGTLEGEADDRSVMFYVDPAGGNGKSFFCRYMLTLHDEDTQVLSIGKLADLAYAIDRTKRLFLFNIPRGGMEYLQYTILEQLKDRVVFSPKYQSNTKVITRKCHVVVFCNEHPDMEKMTDDRYKITTL</sequence>
<accession>A0A385E704</accession>
<keyword evidence="11" id="KW-0190">Covalent protein-DNA linkage</keyword>
<keyword evidence="3" id="KW-0808">Transferase</keyword>
<dbReference type="PROSITE" id="PS52020">
    <property type="entry name" value="CRESS_DNA_REP"/>
    <property type="match status" value="1"/>
</dbReference>
<evidence type="ECO:0000313" key="14">
    <source>
        <dbReference type="EMBL" id="AXQ66479.1"/>
    </source>
</evidence>
<dbReference type="GO" id="GO:0003677">
    <property type="term" value="F:DNA binding"/>
    <property type="evidence" value="ECO:0007669"/>
    <property type="project" value="UniProtKB-KW"/>
</dbReference>
<evidence type="ECO:0000256" key="9">
    <source>
        <dbReference type="ARBA" id="ARBA00022759"/>
    </source>
</evidence>
<evidence type="ECO:0000256" key="12">
    <source>
        <dbReference type="ARBA" id="ARBA00023125"/>
    </source>
</evidence>
<keyword evidence="2" id="KW-1048">Host nucleus</keyword>
<evidence type="ECO:0000313" key="15">
    <source>
        <dbReference type="Proteomes" id="UP000280990"/>
    </source>
</evidence>
<keyword evidence="9" id="KW-0255">Endonuclease</keyword>